<protein>
    <submittedName>
        <fullName evidence="5">Nitroreductase family protein</fullName>
    </submittedName>
</protein>
<keyword evidence="2" id="KW-0560">Oxidoreductase</keyword>
<evidence type="ECO:0000256" key="2">
    <source>
        <dbReference type="ARBA" id="ARBA00023002"/>
    </source>
</evidence>
<dbReference type="PANTHER" id="PTHR43673:SF10">
    <property type="entry name" value="NADH DEHYDROGENASE_NAD(P)H NITROREDUCTASE XCC3605-RELATED"/>
    <property type="match status" value="1"/>
</dbReference>
<comment type="similarity">
    <text evidence="1">Belongs to the nitroreductase family.</text>
</comment>
<name>A0ABV6C4K2_9ACTN</name>
<feature type="domain" description="Nitroreductase" evidence="4">
    <location>
        <begin position="7"/>
        <end position="182"/>
    </location>
</feature>
<evidence type="ECO:0000256" key="1">
    <source>
        <dbReference type="ARBA" id="ARBA00007118"/>
    </source>
</evidence>
<dbReference type="Pfam" id="PF00881">
    <property type="entry name" value="Nitroreductase"/>
    <property type="match status" value="1"/>
</dbReference>
<dbReference type="PANTHER" id="PTHR43673">
    <property type="entry name" value="NAD(P)H NITROREDUCTASE YDGI-RELATED"/>
    <property type="match status" value="1"/>
</dbReference>
<organism evidence="5 6">
    <name type="scientific">Aciditerrimonas ferrireducens</name>
    <dbReference type="NCBI Taxonomy" id="667306"/>
    <lineage>
        <taxon>Bacteria</taxon>
        <taxon>Bacillati</taxon>
        <taxon>Actinomycetota</taxon>
        <taxon>Acidimicrobiia</taxon>
        <taxon>Acidimicrobiales</taxon>
        <taxon>Acidimicrobiaceae</taxon>
        <taxon>Aciditerrimonas</taxon>
    </lineage>
</organism>
<evidence type="ECO:0000256" key="3">
    <source>
        <dbReference type="SAM" id="MobiDB-lite"/>
    </source>
</evidence>
<keyword evidence="6" id="KW-1185">Reference proteome</keyword>
<gene>
    <name evidence="5" type="ORF">ACFFRE_10820</name>
</gene>
<feature type="region of interest" description="Disordered" evidence="3">
    <location>
        <begin position="214"/>
        <end position="257"/>
    </location>
</feature>
<dbReference type="Gene3D" id="3.40.109.10">
    <property type="entry name" value="NADH Oxidase"/>
    <property type="match status" value="1"/>
</dbReference>
<accession>A0ABV6C4K2</accession>
<reference evidence="5 6" key="1">
    <citation type="submission" date="2024-09" db="EMBL/GenBank/DDBJ databases">
        <authorList>
            <person name="Sun Q."/>
            <person name="Mori K."/>
        </authorList>
    </citation>
    <scope>NUCLEOTIDE SEQUENCE [LARGE SCALE GENOMIC DNA]</scope>
    <source>
        <strain evidence="5 6">JCM 15389</strain>
    </source>
</reference>
<dbReference type="EMBL" id="JBHLYQ010000124">
    <property type="protein sequence ID" value="MFC0082624.1"/>
    <property type="molecule type" value="Genomic_DNA"/>
</dbReference>
<comment type="caution">
    <text evidence="5">The sequence shown here is derived from an EMBL/GenBank/DDBJ whole genome shotgun (WGS) entry which is preliminary data.</text>
</comment>
<sequence length="257" mass="27849">MDFQEVLRRRRMVRAFEPRPIPPDLLRRVLGVLPRTPTAGNTEGLAVLVLEGPEQTRTYWSATTTEDWRSRSRRWPGLAAAPVVVLVLTSADRYLERYAEPDKVASGLGRVPSMTGEEASGRWPVPYWFVDAGQAIYGLLLGAVDAGLGACLLGTFRGEEALRQALGVPPAWRVAGAVLLGWPADTDPRSPSLDRPWRRQARLDPGRLVHWGRWHGPPFDPSAEPTLPGPGTPRASKVGTSSGQVASKEPGNGPAGG</sequence>
<dbReference type="InterPro" id="IPR000415">
    <property type="entry name" value="Nitroreductase-like"/>
</dbReference>
<dbReference type="RefSeq" id="WP_377790238.1">
    <property type="nucleotide sequence ID" value="NZ_JBHLYQ010000124.1"/>
</dbReference>
<dbReference type="SUPFAM" id="SSF55469">
    <property type="entry name" value="FMN-dependent nitroreductase-like"/>
    <property type="match status" value="1"/>
</dbReference>
<dbReference type="InterPro" id="IPR029479">
    <property type="entry name" value="Nitroreductase"/>
</dbReference>
<dbReference type="Proteomes" id="UP001589788">
    <property type="component" value="Unassembled WGS sequence"/>
</dbReference>
<evidence type="ECO:0000313" key="6">
    <source>
        <dbReference type="Proteomes" id="UP001589788"/>
    </source>
</evidence>
<dbReference type="CDD" id="cd02062">
    <property type="entry name" value="Nitro_FMN_reductase"/>
    <property type="match status" value="1"/>
</dbReference>
<proteinExistence type="inferred from homology"/>
<evidence type="ECO:0000313" key="5">
    <source>
        <dbReference type="EMBL" id="MFC0082624.1"/>
    </source>
</evidence>
<evidence type="ECO:0000259" key="4">
    <source>
        <dbReference type="Pfam" id="PF00881"/>
    </source>
</evidence>